<evidence type="ECO:0000313" key="2">
    <source>
        <dbReference type="Proteomes" id="UP001215598"/>
    </source>
</evidence>
<protein>
    <submittedName>
        <fullName evidence="1">Uncharacterized protein</fullName>
    </submittedName>
</protein>
<dbReference type="EMBL" id="JARKIB010000029">
    <property type="protein sequence ID" value="KAJ7763779.1"/>
    <property type="molecule type" value="Genomic_DNA"/>
</dbReference>
<dbReference type="Proteomes" id="UP001215598">
    <property type="component" value="Unassembled WGS sequence"/>
</dbReference>
<gene>
    <name evidence="1" type="ORF">B0H16DRAFT_1883672</name>
</gene>
<comment type="caution">
    <text evidence="1">The sequence shown here is derived from an EMBL/GenBank/DDBJ whole genome shotgun (WGS) entry which is preliminary data.</text>
</comment>
<proteinExistence type="predicted"/>
<name>A0AAD7NK54_9AGAR</name>
<accession>A0AAD7NK54</accession>
<evidence type="ECO:0000313" key="1">
    <source>
        <dbReference type="EMBL" id="KAJ7763779.1"/>
    </source>
</evidence>
<sequence length="394" mass="43522">MRTFTNPLNARYTTTVTRLSSESKSILMNDGNHGSGVFHQGACLRWIYRVVILEYRAPAIGCFNTIISNASAARSVRELVIRFHSDLMLKAFGRVMRAALENLTSLDTLEISTSAELFVLVSGLHFPRLRQCAIPFSLDTMNFLRLHLKLVQLSVDPVPDDELQFPATFDSVQLPDLQTYSGPESIAHAVIPGSRTSHAIIFWDPRLETDAATVFEAIGLSGTRLCEVNNVVVAWNPMLVTAAAKYMPNVSSLSIRNVSAFQTPAELEALFSCVDETIKALSALTSIAIVQGVTPGSLEADDLDWEFQTVRRWGEIPTNLQCCILPSETKWLRSPGDVWYPRNYSDNAADMLSGKEMVDALKKAFERDGVVPELHLAHVPTGISMTFSPSRSSL</sequence>
<keyword evidence="2" id="KW-1185">Reference proteome</keyword>
<reference evidence="1" key="1">
    <citation type="submission" date="2023-03" db="EMBL/GenBank/DDBJ databases">
        <title>Massive genome expansion in bonnet fungi (Mycena s.s.) driven by repeated elements and novel gene families across ecological guilds.</title>
        <authorList>
            <consortium name="Lawrence Berkeley National Laboratory"/>
            <person name="Harder C.B."/>
            <person name="Miyauchi S."/>
            <person name="Viragh M."/>
            <person name="Kuo A."/>
            <person name="Thoen E."/>
            <person name="Andreopoulos B."/>
            <person name="Lu D."/>
            <person name="Skrede I."/>
            <person name="Drula E."/>
            <person name="Henrissat B."/>
            <person name="Morin E."/>
            <person name="Kohler A."/>
            <person name="Barry K."/>
            <person name="LaButti K."/>
            <person name="Morin E."/>
            <person name="Salamov A."/>
            <person name="Lipzen A."/>
            <person name="Mereny Z."/>
            <person name="Hegedus B."/>
            <person name="Baldrian P."/>
            <person name="Stursova M."/>
            <person name="Weitz H."/>
            <person name="Taylor A."/>
            <person name="Grigoriev I.V."/>
            <person name="Nagy L.G."/>
            <person name="Martin F."/>
            <person name="Kauserud H."/>
        </authorList>
    </citation>
    <scope>NUCLEOTIDE SEQUENCE</scope>
    <source>
        <strain evidence="1">CBHHK182m</strain>
    </source>
</reference>
<organism evidence="1 2">
    <name type="scientific">Mycena metata</name>
    <dbReference type="NCBI Taxonomy" id="1033252"/>
    <lineage>
        <taxon>Eukaryota</taxon>
        <taxon>Fungi</taxon>
        <taxon>Dikarya</taxon>
        <taxon>Basidiomycota</taxon>
        <taxon>Agaricomycotina</taxon>
        <taxon>Agaricomycetes</taxon>
        <taxon>Agaricomycetidae</taxon>
        <taxon>Agaricales</taxon>
        <taxon>Marasmiineae</taxon>
        <taxon>Mycenaceae</taxon>
        <taxon>Mycena</taxon>
    </lineage>
</organism>
<dbReference type="AlphaFoldDB" id="A0AAD7NK54"/>